<keyword evidence="1" id="KW-1133">Transmembrane helix</keyword>
<dbReference type="RefSeq" id="WP_091727653.1">
    <property type="nucleotide sequence ID" value="NZ_FNQE01000007.1"/>
</dbReference>
<evidence type="ECO:0008006" key="4">
    <source>
        <dbReference type="Google" id="ProtNLM"/>
    </source>
</evidence>
<feature type="transmembrane region" description="Helical" evidence="1">
    <location>
        <begin position="37"/>
        <end position="58"/>
    </location>
</feature>
<gene>
    <name evidence="2" type="ORF">SAMN05660462_00844</name>
</gene>
<evidence type="ECO:0000256" key="1">
    <source>
        <dbReference type="SAM" id="Phobius"/>
    </source>
</evidence>
<keyword evidence="3" id="KW-1185">Reference proteome</keyword>
<dbReference type="OrthoDB" id="2371185at2"/>
<dbReference type="SUPFAM" id="SSF103473">
    <property type="entry name" value="MFS general substrate transporter"/>
    <property type="match status" value="1"/>
</dbReference>
<feature type="transmembrane region" description="Helical" evidence="1">
    <location>
        <begin position="94"/>
        <end position="116"/>
    </location>
</feature>
<name>A0A1H3MJM3_9FIRM</name>
<feature type="transmembrane region" description="Helical" evidence="1">
    <location>
        <begin position="234"/>
        <end position="253"/>
    </location>
</feature>
<feature type="transmembrane region" description="Helical" evidence="1">
    <location>
        <begin position="356"/>
        <end position="376"/>
    </location>
</feature>
<reference evidence="2 3" key="1">
    <citation type="submission" date="2016-10" db="EMBL/GenBank/DDBJ databases">
        <authorList>
            <person name="de Groot N.N."/>
        </authorList>
    </citation>
    <scope>NUCLEOTIDE SEQUENCE [LARGE SCALE GENOMIC DNA]</scope>
    <source>
        <strain evidence="2 3">DSM 21650</strain>
    </source>
</reference>
<feature type="transmembrane region" description="Helical" evidence="1">
    <location>
        <begin position="70"/>
        <end position="88"/>
    </location>
</feature>
<keyword evidence="1" id="KW-0812">Transmembrane</keyword>
<proteinExistence type="predicted"/>
<feature type="transmembrane region" description="Helical" evidence="1">
    <location>
        <begin position="128"/>
        <end position="151"/>
    </location>
</feature>
<evidence type="ECO:0000313" key="3">
    <source>
        <dbReference type="Proteomes" id="UP000198625"/>
    </source>
</evidence>
<dbReference type="Gene3D" id="1.20.1250.20">
    <property type="entry name" value="MFS general substrate transporter like domains"/>
    <property type="match status" value="2"/>
</dbReference>
<dbReference type="EMBL" id="FNQE01000007">
    <property type="protein sequence ID" value="SDY76912.1"/>
    <property type="molecule type" value="Genomic_DNA"/>
</dbReference>
<feature type="transmembrane region" description="Helical" evidence="1">
    <location>
        <begin position="265"/>
        <end position="281"/>
    </location>
</feature>
<protein>
    <recommendedName>
        <fullName evidence="4">Major Facilitator Superfamily protein</fullName>
    </recommendedName>
</protein>
<feature type="transmembrane region" description="Helical" evidence="1">
    <location>
        <begin position="328"/>
        <end position="350"/>
    </location>
</feature>
<accession>A0A1H3MJM3</accession>
<dbReference type="AlphaFoldDB" id="A0A1H3MJM3"/>
<keyword evidence="1" id="KW-0472">Membrane</keyword>
<dbReference type="Proteomes" id="UP000198625">
    <property type="component" value="Unassembled WGS sequence"/>
</dbReference>
<organism evidence="2 3">
    <name type="scientific">Proteiniborus ethanoligenes</name>
    <dbReference type="NCBI Taxonomy" id="415015"/>
    <lineage>
        <taxon>Bacteria</taxon>
        <taxon>Bacillati</taxon>
        <taxon>Bacillota</taxon>
        <taxon>Clostridia</taxon>
        <taxon>Eubacteriales</taxon>
        <taxon>Proteiniborus</taxon>
    </lineage>
</organism>
<sequence>MDKNTKKMILMELIFSIFKSFVLIFVNIYLWKTGKSIKAVAIFNIFNYIAAFISFYIGNVIALKSSKLNYLLSSSFFIMLFAITAIMGDEISKYAVLIGILGGFGDGLFYFNLNFFQASELKRNQVDSFMSAVGIVSKLSSIITPIISGLIIEKFGFAHMTYVLIGLLILQIINAISLPNRKIEYLAKVNLKKIFKEKDYKKVLSTHLIHTPFGQFIIMANSVFLYSFAKSESLMGVLNSAFAVSAILFYYIYMKMQRRYPRKKLMMVGAVALASSVSLLFKPSFMTFVLFSMTISMGDAFFNKPLTGIQVYSAKKYGSNDEELLGNLVFRVSLLTISRSIFYILILLFYVDSSSFIFKALLVYNILSPILSYTLIREEM</sequence>
<feature type="transmembrane region" description="Helical" evidence="1">
    <location>
        <begin position="208"/>
        <end position="228"/>
    </location>
</feature>
<dbReference type="STRING" id="415015.SAMN05660462_00844"/>
<feature type="transmembrane region" description="Helical" evidence="1">
    <location>
        <begin position="157"/>
        <end position="178"/>
    </location>
</feature>
<dbReference type="InterPro" id="IPR036259">
    <property type="entry name" value="MFS_trans_sf"/>
</dbReference>
<evidence type="ECO:0000313" key="2">
    <source>
        <dbReference type="EMBL" id="SDY76912.1"/>
    </source>
</evidence>
<feature type="transmembrane region" description="Helical" evidence="1">
    <location>
        <begin position="9"/>
        <end position="31"/>
    </location>
</feature>